<organism evidence="3 4">
    <name type="scientific">Paraburkholderia bryophila</name>
    <dbReference type="NCBI Taxonomy" id="420952"/>
    <lineage>
        <taxon>Bacteria</taxon>
        <taxon>Pseudomonadati</taxon>
        <taxon>Pseudomonadota</taxon>
        <taxon>Betaproteobacteria</taxon>
        <taxon>Burkholderiales</taxon>
        <taxon>Burkholderiaceae</taxon>
        <taxon>Paraburkholderia</taxon>
    </lineage>
</organism>
<proteinExistence type="predicted"/>
<comment type="caution">
    <text evidence="3">The sequence shown here is derived from an EMBL/GenBank/DDBJ whole genome shotgun (WGS) entry which is preliminary data.</text>
</comment>
<evidence type="ECO:0000256" key="2">
    <source>
        <dbReference type="SAM" id="Phobius"/>
    </source>
</evidence>
<feature type="compositionally biased region" description="Polar residues" evidence="1">
    <location>
        <begin position="734"/>
        <end position="744"/>
    </location>
</feature>
<keyword evidence="2" id="KW-0812">Transmembrane</keyword>
<feature type="region of interest" description="Disordered" evidence="1">
    <location>
        <begin position="158"/>
        <end position="177"/>
    </location>
</feature>
<evidence type="ECO:0000313" key="3">
    <source>
        <dbReference type="EMBL" id="RAS35503.1"/>
    </source>
</evidence>
<reference evidence="3 4" key="1">
    <citation type="submission" date="2018-06" db="EMBL/GenBank/DDBJ databases">
        <title>Genomic Encyclopedia of Type Strains, Phase III (KMG-III): the genomes of soil and plant-associated and newly described type strains.</title>
        <authorList>
            <person name="Whitman W."/>
        </authorList>
    </citation>
    <scope>NUCLEOTIDE SEQUENCE [LARGE SCALE GENOMIC DNA]</scope>
    <source>
        <strain evidence="3 4">LMG 23644</strain>
    </source>
</reference>
<dbReference type="AlphaFoldDB" id="A0A329CKZ0"/>
<sequence length="903" mass="95116">MLNRKYVAFGGAFALLAGAVIVHACGPFFQLQLLDNRAGTLSGTPTNSFAYEVARLVTPNDHLLAPEAVPVAAGAQPVDPAKAMVAGLTSAQITTLAAMAKAADGDAAYVLGAGVPDAQRLYAAADVDYTHALTGCASTAAASAGAASEAAPDAVPGAAASSTAASDTHASNQAAPDSATASSSAAVASSACPSKESLLTRATTRLEAILALPAPSGAPRSVAAATELAAIAQARADACSDADTCKTLTAALPAAYARPRALAANGAPDPQGLAVASFGDEALTYLYDPKSDKHCDYRSFLNDTPCAAAITPTNLKRAIGLYAQQAARGGVSGVESLQFIAAWALAGKTRVASLIDDPVAQRLLVAYALAREGDIVNDQPASAFEYYGGYDNSFGPTGYADAARGDHGIKPNPALVALVEAIRQRGIDHVAGADRLAALAYRVGRYDFAGMLAAREHSALASWVSAKLALRRGDTAAAVQAYAQASKGFPAADSSVEPAGVRLIKGEQAVLTLSRGQYVEALGYLFDAASRRNDASVNEDSVTEIAYGSDMAYIAERVLTTDELKHFVDTRVPTWSVAPPLPTDPNAYYGARPSAGDALRYLLARRLLRDGRIDEALPYFPADDDPRYSSYDWKNGQTVRTQLHLRELAHDYGAALDQAQHAWTRTNRARGWFAAATLAKQFGMELMGYEQGPDYHDIDGDFEGGSGRSGVIGAHVARASDTNAASDAAAASAQQPHTPETPTTRADDDLAGPFVTADEKRRYAASESQPLTRFHYREIAAGYIAKAADALPARSQAFAAVLCRGTDWMHTYDPERAQGFYKRYVKEGAYVDFGGSFGSLCPEPDFKAAATFTYTQAWRDMRRDAGRHKKRVALIGVLVFAGVMGAGWSWYRRRAIGSERPEL</sequence>
<evidence type="ECO:0000313" key="4">
    <source>
        <dbReference type="Proteomes" id="UP000248918"/>
    </source>
</evidence>
<dbReference type="EMBL" id="QLTK01000005">
    <property type="protein sequence ID" value="RAS35503.1"/>
    <property type="molecule type" value="Genomic_DNA"/>
</dbReference>
<feature type="transmembrane region" description="Helical" evidence="2">
    <location>
        <begin position="872"/>
        <end position="891"/>
    </location>
</feature>
<keyword evidence="2" id="KW-0472">Membrane</keyword>
<accession>A0A329CKZ0</accession>
<keyword evidence="2" id="KW-1133">Transmembrane helix</keyword>
<feature type="region of interest" description="Disordered" evidence="1">
    <location>
        <begin position="723"/>
        <end position="751"/>
    </location>
</feature>
<name>A0A329CKZ0_9BURK</name>
<dbReference type="OrthoDB" id="179859at2"/>
<evidence type="ECO:0000256" key="1">
    <source>
        <dbReference type="SAM" id="MobiDB-lite"/>
    </source>
</evidence>
<dbReference type="Proteomes" id="UP000248918">
    <property type="component" value="Unassembled WGS sequence"/>
</dbReference>
<gene>
    <name evidence="3" type="ORF">BX591_105222</name>
</gene>
<feature type="compositionally biased region" description="Low complexity" evidence="1">
    <location>
        <begin position="723"/>
        <end position="733"/>
    </location>
</feature>
<protein>
    <submittedName>
        <fullName evidence="3">Uncharacterized protein</fullName>
    </submittedName>
</protein>
<dbReference type="RefSeq" id="WP_111931352.1">
    <property type="nucleotide sequence ID" value="NZ_CADFFP010000006.1"/>
</dbReference>